<dbReference type="EMBL" id="MPIN01000008">
    <property type="protein sequence ID" value="OJH37309.1"/>
    <property type="molecule type" value="Genomic_DNA"/>
</dbReference>
<dbReference type="GO" id="GO:0009089">
    <property type="term" value="P:lysine biosynthetic process via diaminopimelate"/>
    <property type="evidence" value="ECO:0007669"/>
    <property type="project" value="TreeGrafter"/>
</dbReference>
<feature type="domain" description="Orn/DAP/Arg decarboxylase 2 N-terminal" evidence="4">
    <location>
        <begin position="50"/>
        <end position="303"/>
    </location>
</feature>
<organism evidence="5 6">
    <name type="scientific">Cystobacter ferrugineus</name>
    <dbReference type="NCBI Taxonomy" id="83449"/>
    <lineage>
        <taxon>Bacteria</taxon>
        <taxon>Pseudomonadati</taxon>
        <taxon>Myxococcota</taxon>
        <taxon>Myxococcia</taxon>
        <taxon>Myxococcales</taxon>
        <taxon>Cystobacterineae</taxon>
        <taxon>Archangiaceae</taxon>
        <taxon>Cystobacter</taxon>
    </lineage>
</organism>
<reference evidence="6" key="1">
    <citation type="submission" date="2016-11" db="EMBL/GenBank/DDBJ databases">
        <authorList>
            <person name="Shukria A."/>
            <person name="Stevens D.C."/>
        </authorList>
    </citation>
    <scope>NUCLEOTIDE SEQUENCE [LARGE SCALE GENOMIC DNA]</scope>
    <source>
        <strain evidence="6">Cbfe23</strain>
    </source>
</reference>
<dbReference type="RefSeq" id="WP_071901645.1">
    <property type="nucleotide sequence ID" value="NZ_MPIN01000008.1"/>
</dbReference>
<comment type="caution">
    <text evidence="5">The sequence shown here is derived from an EMBL/GenBank/DDBJ whole genome shotgun (WGS) entry which is preliminary data.</text>
</comment>
<dbReference type="SUPFAM" id="SSF51419">
    <property type="entry name" value="PLP-binding barrel"/>
    <property type="match status" value="1"/>
</dbReference>
<dbReference type="InterPro" id="IPR002433">
    <property type="entry name" value="Orn_de-COase"/>
</dbReference>
<dbReference type="PRINTS" id="PR01182">
    <property type="entry name" value="ORNDCRBXLASE"/>
</dbReference>
<dbReference type="InterPro" id="IPR022644">
    <property type="entry name" value="De-COase2_N"/>
</dbReference>
<dbReference type="Gene3D" id="2.40.37.10">
    <property type="entry name" value="Lyase, Ornithine Decarboxylase, Chain A, domain 1"/>
    <property type="match status" value="1"/>
</dbReference>
<evidence type="ECO:0000256" key="1">
    <source>
        <dbReference type="ARBA" id="ARBA00001933"/>
    </source>
</evidence>
<sequence>MTHAVGASQSLHPKRWGLTRAEGGLCLRGTSLAGLADRWGSPLFVVDADRLDENVRRFQQVPPGVEVFYSYKTNPVPAVLQRLLGLGVGAEVVSPYELWLALRLGVAPGRIIYNGPGKTPRAVRTIVQNDLLLTNLNHREEIALVAQAAEQLGKRPTVGLRVATSDSWSGKFGVPIAGGQALAAYEEALSHSSLRVVGLHAHRGVAIEDAETLEGFVREVLEFCDTLHARLGLAVELLDLGGSLAVPTVLPLDASTLPLDEQVRRKLSIEHYLALLVGQVEDHFRRVGRPMPRLLLEPGRALTGNTQMLLCRVNSLNEAGAVPAHAILDAGESIAHILHREYHEIFHVERWGDSPSETYTLDGPTCSPMDRLRTAIELPRLQLGDTLAVMDAGAYLVSFSNSFCFPQPGIVLLEQGRETLVRRAETYEDMVDRDSYASEVSR</sequence>
<dbReference type="InterPro" id="IPR029066">
    <property type="entry name" value="PLP-binding_barrel"/>
</dbReference>
<evidence type="ECO:0000256" key="2">
    <source>
        <dbReference type="ARBA" id="ARBA00022898"/>
    </source>
</evidence>
<dbReference type="OrthoDB" id="9802147at2"/>
<dbReference type="InterPro" id="IPR009006">
    <property type="entry name" value="Ala_racemase/Decarboxylase_C"/>
</dbReference>
<dbReference type="Pfam" id="PF02784">
    <property type="entry name" value="Orn_Arg_deC_N"/>
    <property type="match status" value="1"/>
</dbReference>
<keyword evidence="6" id="KW-1185">Reference proteome</keyword>
<evidence type="ECO:0000313" key="5">
    <source>
        <dbReference type="EMBL" id="OJH37309.1"/>
    </source>
</evidence>
<feature type="modified residue" description="N6-(pyridoxal phosphate)lysine" evidence="3">
    <location>
        <position position="72"/>
    </location>
</feature>
<dbReference type="PANTHER" id="PTHR43727:SF2">
    <property type="entry name" value="GROUP IV DECARBOXYLASE"/>
    <property type="match status" value="1"/>
</dbReference>
<dbReference type="PANTHER" id="PTHR43727">
    <property type="entry name" value="DIAMINOPIMELATE DECARBOXYLASE"/>
    <property type="match status" value="1"/>
</dbReference>
<evidence type="ECO:0000313" key="6">
    <source>
        <dbReference type="Proteomes" id="UP000182229"/>
    </source>
</evidence>
<name>A0A1L9B4X1_9BACT</name>
<evidence type="ECO:0000256" key="3">
    <source>
        <dbReference type="PIRSR" id="PIRSR600183-50"/>
    </source>
</evidence>
<dbReference type="Proteomes" id="UP000182229">
    <property type="component" value="Unassembled WGS sequence"/>
</dbReference>
<evidence type="ECO:0000259" key="4">
    <source>
        <dbReference type="Pfam" id="PF02784"/>
    </source>
</evidence>
<dbReference type="GO" id="GO:0006596">
    <property type="term" value="P:polyamine biosynthetic process"/>
    <property type="evidence" value="ECO:0007669"/>
    <property type="project" value="InterPro"/>
</dbReference>
<dbReference type="Gene3D" id="3.20.20.10">
    <property type="entry name" value="Alanine racemase"/>
    <property type="match status" value="1"/>
</dbReference>
<comment type="cofactor">
    <cofactor evidence="1 3">
        <name>pyridoxal 5'-phosphate</name>
        <dbReference type="ChEBI" id="CHEBI:597326"/>
    </cofactor>
</comment>
<dbReference type="AlphaFoldDB" id="A0A1L9B4X1"/>
<protein>
    <submittedName>
        <fullName evidence="5">Pyridoxal-dependent decarboxylase</fullName>
    </submittedName>
</protein>
<dbReference type="PRINTS" id="PR01179">
    <property type="entry name" value="ODADCRBXLASE"/>
</dbReference>
<dbReference type="STRING" id="83449.BON30_28840"/>
<feature type="active site" description="Proton donor" evidence="3">
    <location>
        <position position="366"/>
    </location>
</feature>
<proteinExistence type="predicted"/>
<keyword evidence="2 3" id="KW-0663">Pyridoxal phosphate</keyword>
<dbReference type="SUPFAM" id="SSF50621">
    <property type="entry name" value="Alanine racemase C-terminal domain-like"/>
    <property type="match status" value="1"/>
</dbReference>
<gene>
    <name evidence="5" type="ORF">BON30_28840</name>
</gene>
<dbReference type="GO" id="GO:0008836">
    <property type="term" value="F:diaminopimelate decarboxylase activity"/>
    <property type="evidence" value="ECO:0007669"/>
    <property type="project" value="TreeGrafter"/>
</dbReference>
<reference evidence="5 6" key="2">
    <citation type="submission" date="2016-12" db="EMBL/GenBank/DDBJ databases">
        <title>Draft Genome Sequence of Cystobacter ferrugineus Strain Cbfe23.</title>
        <authorList>
            <person name="Akbar S."/>
            <person name="Dowd S.E."/>
            <person name="Stevens D.C."/>
        </authorList>
    </citation>
    <scope>NUCLEOTIDE SEQUENCE [LARGE SCALE GENOMIC DNA]</scope>
    <source>
        <strain evidence="5 6">Cbfe23</strain>
    </source>
</reference>
<accession>A0A1L9B4X1</accession>
<dbReference type="InterPro" id="IPR000183">
    <property type="entry name" value="Orn/DAP/Arg_de-COase"/>
</dbReference>